<reference evidence="1 2" key="1">
    <citation type="submission" date="2020-08" db="EMBL/GenBank/DDBJ databases">
        <title>Genomic Encyclopedia of Type Strains, Phase III (KMG-III): the genomes of soil and plant-associated and newly described type strains.</title>
        <authorList>
            <person name="Whitman W."/>
        </authorList>
    </citation>
    <scope>NUCLEOTIDE SEQUENCE [LARGE SCALE GENOMIC DNA]</scope>
    <source>
        <strain evidence="1 2">CECT 8305</strain>
    </source>
</reference>
<proteinExistence type="predicted"/>
<evidence type="ECO:0000313" key="1">
    <source>
        <dbReference type="EMBL" id="MBB5934379.1"/>
    </source>
</evidence>
<dbReference type="AlphaFoldDB" id="A0A7W9UY32"/>
<organism evidence="1 2">
    <name type="scientific">Streptomyces zagrosensis</name>
    <dbReference type="NCBI Taxonomy" id="1042984"/>
    <lineage>
        <taxon>Bacteria</taxon>
        <taxon>Bacillati</taxon>
        <taxon>Actinomycetota</taxon>
        <taxon>Actinomycetes</taxon>
        <taxon>Kitasatosporales</taxon>
        <taxon>Streptomycetaceae</taxon>
        <taxon>Streptomyces</taxon>
    </lineage>
</organism>
<protein>
    <submittedName>
        <fullName evidence="1">Uncharacterized protein</fullName>
    </submittedName>
</protein>
<dbReference type="EMBL" id="JACHJL010000002">
    <property type="protein sequence ID" value="MBB5934379.1"/>
    <property type="molecule type" value="Genomic_DNA"/>
</dbReference>
<name>A0A7W9UY32_9ACTN</name>
<gene>
    <name evidence="1" type="ORF">FHS42_001405</name>
</gene>
<sequence>MVSEGLGEQVGSQVAPSGTCLVDYFSISSDGIPLMIFGPLNWARGTELLEIWSRDLRITRA</sequence>
<comment type="caution">
    <text evidence="1">The sequence shown here is derived from an EMBL/GenBank/DDBJ whole genome shotgun (WGS) entry which is preliminary data.</text>
</comment>
<keyword evidence="2" id="KW-1185">Reference proteome</keyword>
<accession>A0A7W9UY32</accession>
<dbReference type="Proteomes" id="UP000588098">
    <property type="component" value="Unassembled WGS sequence"/>
</dbReference>
<evidence type="ECO:0000313" key="2">
    <source>
        <dbReference type="Proteomes" id="UP000588098"/>
    </source>
</evidence>